<feature type="transmembrane region" description="Helical" evidence="3">
    <location>
        <begin position="120"/>
        <end position="138"/>
    </location>
</feature>
<dbReference type="InterPro" id="IPR001867">
    <property type="entry name" value="OmpR/PhoB-type_DNA-bd"/>
</dbReference>
<dbReference type="EMBL" id="JBHRTD010000006">
    <property type="protein sequence ID" value="MFC3137169.1"/>
    <property type="molecule type" value="Genomic_DNA"/>
</dbReference>
<protein>
    <submittedName>
        <fullName evidence="5">Transcriptional regulator</fullName>
    </submittedName>
</protein>
<keyword evidence="1 2" id="KW-0238">DNA-binding</keyword>
<dbReference type="InterPro" id="IPR016032">
    <property type="entry name" value="Sig_transdc_resp-reg_C-effctor"/>
</dbReference>
<feature type="DNA-binding region" description="OmpR/PhoB-type" evidence="2">
    <location>
        <begin position="1"/>
        <end position="97"/>
    </location>
</feature>
<dbReference type="Proteomes" id="UP001595621">
    <property type="component" value="Unassembled WGS sequence"/>
</dbReference>
<evidence type="ECO:0000313" key="5">
    <source>
        <dbReference type="EMBL" id="MFC3137169.1"/>
    </source>
</evidence>
<dbReference type="InterPro" id="IPR036388">
    <property type="entry name" value="WH-like_DNA-bd_sf"/>
</dbReference>
<dbReference type="SUPFAM" id="SSF46894">
    <property type="entry name" value="C-terminal effector domain of the bipartite response regulators"/>
    <property type="match status" value="1"/>
</dbReference>
<dbReference type="CDD" id="cd00383">
    <property type="entry name" value="trans_reg_C"/>
    <property type="match status" value="1"/>
</dbReference>
<evidence type="ECO:0000256" key="1">
    <source>
        <dbReference type="ARBA" id="ARBA00023125"/>
    </source>
</evidence>
<dbReference type="Pfam" id="PF00486">
    <property type="entry name" value="Trans_reg_C"/>
    <property type="match status" value="1"/>
</dbReference>
<dbReference type="PROSITE" id="PS51755">
    <property type="entry name" value="OMPR_PHOB"/>
    <property type="match status" value="1"/>
</dbReference>
<comment type="caution">
    <text evidence="5">The sequence shown here is derived from an EMBL/GenBank/DDBJ whole genome shotgun (WGS) entry which is preliminary data.</text>
</comment>
<feature type="domain" description="OmpR/PhoB-type" evidence="4">
    <location>
        <begin position="1"/>
        <end position="97"/>
    </location>
</feature>
<evidence type="ECO:0000313" key="6">
    <source>
        <dbReference type="Proteomes" id="UP001595621"/>
    </source>
</evidence>
<keyword evidence="3" id="KW-0472">Membrane</keyword>
<organism evidence="5 6">
    <name type="scientific">Shewanella submarina</name>
    <dbReference type="NCBI Taxonomy" id="2016376"/>
    <lineage>
        <taxon>Bacteria</taxon>
        <taxon>Pseudomonadati</taxon>
        <taxon>Pseudomonadota</taxon>
        <taxon>Gammaproteobacteria</taxon>
        <taxon>Alteromonadales</taxon>
        <taxon>Shewanellaceae</taxon>
        <taxon>Shewanella</taxon>
    </lineage>
</organism>
<proteinExistence type="predicted"/>
<accession>A0ABV7G9Y0</accession>
<sequence length="416" mass="47719">MKVTSYLVLDEAEHLLTDLRTQEQVVLTFSETAVLAALLKHHEQVLDKDTLLAAGWPDRVVAPTSLTQCISTLRKKLSAYPEIKLHTLARMGYQLQIEEDEPATQSDVETVAQPKTRARLYVLLATVLLATICVGYWLTQNKGLEWKHEDEIPLNIGGVEGEAELFYPKGTIRPAPWRWQKHIAPESNQIPNMSEFSAFALADDNAYSMAICPTGDYRNCDGSRLMNIVAVDDQPAGLHMTEFLPLMQKMEKRVRYNRITIPEGMCKKSDFNEHNYQADVYFPVANKLLERYDLNMSLVYDDDNSGSFYFSSCLTDQDCLTAPIKYTFRGDFVQHKAEIGHWNVDVFNIKVKCKNLYNPEKINTSAAYFFRNIRKDDIQDDELTFYRLYQNNASAIWIVPRMGNIVVWSRYKKVGL</sequence>
<evidence type="ECO:0000256" key="2">
    <source>
        <dbReference type="PROSITE-ProRule" id="PRU01091"/>
    </source>
</evidence>
<name>A0ABV7G9Y0_9GAMM</name>
<keyword evidence="3" id="KW-0812">Transmembrane</keyword>
<evidence type="ECO:0000259" key="4">
    <source>
        <dbReference type="PROSITE" id="PS51755"/>
    </source>
</evidence>
<reference evidence="6" key="1">
    <citation type="journal article" date="2019" name="Int. J. Syst. Evol. Microbiol.">
        <title>The Global Catalogue of Microorganisms (GCM) 10K type strain sequencing project: providing services to taxonomists for standard genome sequencing and annotation.</title>
        <authorList>
            <consortium name="The Broad Institute Genomics Platform"/>
            <consortium name="The Broad Institute Genome Sequencing Center for Infectious Disease"/>
            <person name="Wu L."/>
            <person name="Ma J."/>
        </authorList>
    </citation>
    <scope>NUCLEOTIDE SEQUENCE [LARGE SCALE GENOMIC DNA]</scope>
    <source>
        <strain evidence="6">KCTC 52277</strain>
    </source>
</reference>
<dbReference type="RefSeq" id="WP_248935506.1">
    <property type="nucleotide sequence ID" value="NZ_JAKILF010000002.1"/>
</dbReference>
<gene>
    <name evidence="5" type="ORF">ACFOE0_03100</name>
</gene>
<keyword evidence="6" id="KW-1185">Reference proteome</keyword>
<dbReference type="SMART" id="SM00862">
    <property type="entry name" value="Trans_reg_C"/>
    <property type="match status" value="1"/>
</dbReference>
<keyword evidence="3" id="KW-1133">Transmembrane helix</keyword>
<dbReference type="Gene3D" id="1.10.10.10">
    <property type="entry name" value="Winged helix-like DNA-binding domain superfamily/Winged helix DNA-binding domain"/>
    <property type="match status" value="1"/>
</dbReference>
<evidence type="ECO:0000256" key="3">
    <source>
        <dbReference type="SAM" id="Phobius"/>
    </source>
</evidence>